<protein>
    <submittedName>
        <fullName evidence="2">Uncharacterized protein</fullName>
    </submittedName>
</protein>
<proteinExistence type="predicted"/>
<feature type="region of interest" description="Disordered" evidence="1">
    <location>
        <begin position="1"/>
        <end position="25"/>
    </location>
</feature>
<dbReference type="EMBL" id="AP028679">
    <property type="protein sequence ID" value="BEQ14220.1"/>
    <property type="molecule type" value="Genomic_DNA"/>
</dbReference>
<evidence type="ECO:0000313" key="3">
    <source>
        <dbReference type="Proteomes" id="UP001366166"/>
    </source>
</evidence>
<accession>A0AAU9EBF7</accession>
<organism evidence="2 3">
    <name type="scientific">Desulfoferula mesophila</name>
    <dbReference type="NCBI Taxonomy" id="3058419"/>
    <lineage>
        <taxon>Bacteria</taxon>
        <taxon>Pseudomonadati</taxon>
        <taxon>Thermodesulfobacteriota</taxon>
        <taxon>Desulfarculia</taxon>
        <taxon>Desulfarculales</taxon>
        <taxon>Desulfarculaceae</taxon>
        <taxon>Desulfoferula</taxon>
    </lineage>
</organism>
<dbReference type="AlphaFoldDB" id="A0AAU9EBF7"/>
<evidence type="ECO:0000256" key="1">
    <source>
        <dbReference type="SAM" id="MobiDB-lite"/>
    </source>
</evidence>
<dbReference type="KEGG" id="dmp:FAK_12860"/>
<dbReference type="Proteomes" id="UP001366166">
    <property type="component" value="Chromosome"/>
</dbReference>
<evidence type="ECO:0000313" key="2">
    <source>
        <dbReference type="EMBL" id="BEQ14220.1"/>
    </source>
</evidence>
<name>A0AAU9EBF7_9BACT</name>
<keyword evidence="3" id="KW-1185">Reference proteome</keyword>
<sequence>MPPRRKQDSQAGPVPVRPCPASPALQGPSVLNHSIYLMKNPYLPAMGGNPYFGGERPYPRLSLA</sequence>
<gene>
    <name evidence="2" type="ORF">FAK_12860</name>
</gene>
<reference evidence="3" key="1">
    <citation type="journal article" date="2023" name="Arch. Microbiol.">
        <title>Desulfoferula mesophilus gen. nov. sp. nov., a mesophilic sulfate-reducing bacterium isolated from a brackish lake sediment.</title>
        <authorList>
            <person name="Watanabe T."/>
            <person name="Yabe T."/>
            <person name="Tsuji J.M."/>
            <person name="Fukui M."/>
        </authorList>
    </citation>
    <scope>NUCLEOTIDE SEQUENCE [LARGE SCALE GENOMIC DNA]</scope>
    <source>
        <strain evidence="3">12FAK</strain>
    </source>
</reference>